<keyword evidence="6" id="KW-1133">Transmembrane helix</keyword>
<protein>
    <submittedName>
        <fullName evidence="12">Cytochrome P450</fullName>
    </submittedName>
</protein>
<dbReference type="Gene3D" id="1.10.630.10">
    <property type="entry name" value="Cytochrome P450"/>
    <property type="match status" value="1"/>
</dbReference>
<keyword evidence="5" id="KW-0479">Metal-binding</keyword>
<dbReference type="AlphaFoldDB" id="A0A2U1LLG5"/>
<comment type="caution">
    <text evidence="12">The sequence shown here is derived from an EMBL/GenBank/DDBJ whole genome shotgun (WGS) entry which is preliminary data.</text>
</comment>
<organism evidence="12 13">
    <name type="scientific">Artemisia annua</name>
    <name type="common">Sweet wormwood</name>
    <dbReference type="NCBI Taxonomy" id="35608"/>
    <lineage>
        <taxon>Eukaryota</taxon>
        <taxon>Viridiplantae</taxon>
        <taxon>Streptophyta</taxon>
        <taxon>Embryophyta</taxon>
        <taxon>Tracheophyta</taxon>
        <taxon>Spermatophyta</taxon>
        <taxon>Magnoliopsida</taxon>
        <taxon>eudicotyledons</taxon>
        <taxon>Gunneridae</taxon>
        <taxon>Pentapetalae</taxon>
        <taxon>asterids</taxon>
        <taxon>campanulids</taxon>
        <taxon>Asterales</taxon>
        <taxon>Asteraceae</taxon>
        <taxon>Asteroideae</taxon>
        <taxon>Anthemideae</taxon>
        <taxon>Artemisiinae</taxon>
        <taxon>Artemisia</taxon>
    </lineage>
</organism>
<dbReference type="GO" id="GO:0016705">
    <property type="term" value="F:oxidoreductase activity, acting on paired donors, with incorporation or reduction of molecular oxygen"/>
    <property type="evidence" value="ECO:0007669"/>
    <property type="project" value="InterPro"/>
</dbReference>
<comment type="cofactor">
    <cofactor evidence="1">
        <name>heme</name>
        <dbReference type="ChEBI" id="CHEBI:30413"/>
    </cofactor>
</comment>
<evidence type="ECO:0000256" key="2">
    <source>
        <dbReference type="ARBA" id="ARBA00004370"/>
    </source>
</evidence>
<name>A0A2U1LLG5_ARTAN</name>
<dbReference type="GO" id="GO:0004497">
    <property type="term" value="F:monooxygenase activity"/>
    <property type="evidence" value="ECO:0007669"/>
    <property type="project" value="UniProtKB-KW"/>
</dbReference>
<evidence type="ECO:0000256" key="8">
    <source>
        <dbReference type="ARBA" id="ARBA00023004"/>
    </source>
</evidence>
<evidence type="ECO:0000256" key="9">
    <source>
        <dbReference type="ARBA" id="ARBA00023033"/>
    </source>
</evidence>
<evidence type="ECO:0000256" key="11">
    <source>
        <dbReference type="SAM" id="MobiDB-lite"/>
    </source>
</evidence>
<dbReference type="PRINTS" id="PR00463">
    <property type="entry name" value="EP450I"/>
</dbReference>
<proteinExistence type="predicted"/>
<dbReference type="PANTHER" id="PTHR47947">
    <property type="entry name" value="CYTOCHROME P450 82C3-RELATED"/>
    <property type="match status" value="1"/>
</dbReference>
<reference evidence="12 13" key="1">
    <citation type="journal article" date="2018" name="Mol. Plant">
        <title>The genome of Artemisia annua provides insight into the evolution of Asteraceae family and artemisinin biosynthesis.</title>
        <authorList>
            <person name="Shen Q."/>
            <person name="Zhang L."/>
            <person name="Liao Z."/>
            <person name="Wang S."/>
            <person name="Yan T."/>
            <person name="Shi P."/>
            <person name="Liu M."/>
            <person name="Fu X."/>
            <person name="Pan Q."/>
            <person name="Wang Y."/>
            <person name="Lv Z."/>
            <person name="Lu X."/>
            <person name="Zhang F."/>
            <person name="Jiang W."/>
            <person name="Ma Y."/>
            <person name="Chen M."/>
            <person name="Hao X."/>
            <person name="Li L."/>
            <person name="Tang Y."/>
            <person name="Lv G."/>
            <person name="Zhou Y."/>
            <person name="Sun X."/>
            <person name="Brodelius P.E."/>
            <person name="Rose J.K.C."/>
            <person name="Tang K."/>
        </authorList>
    </citation>
    <scope>NUCLEOTIDE SEQUENCE [LARGE SCALE GENOMIC DNA]</scope>
    <source>
        <strain evidence="13">cv. Huhao1</strain>
        <tissue evidence="12">Leaf</tissue>
    </source>
</reference>
<comment type="subcellular location">
    <subcellularLocation>
        <location evidence="2">Membrane</location>
    </subcellularLocation>
</comment>
<evidence type="ECO:0000256" key="4">
    <source>
        <dbReference type="ARBA" id="ARBA00022692"/>
    </source>
</evidence>
<accession>A0A2U1LLG5</accession>
<evidence type="ECO:0000313" key="12">
    <source>
        <dbReference type="EMBL" id="PWA49832.1"/>
    </source>
</evidence>
<gene>
    <name evidence="12" type="ORF">CTI12_AA434310</name>
</gene>
<keyword evidence="4" id="KW-0812">Transmembrane</keyword>
<dbReference type="InterPro" id="IPR036396">
    <property type="entry name" value="Cyt_P450_sf"/>
</dbReference>
<dbReference type="SUPFAM" id="SSF48264">
    <property type="entry name" value="Cytochrome P450"/>
    <property type="match status" value="1"/>
</dbReference>
<keyword evidence="13" id="KW-1185">Reference proteome</keyword>
<sequence>MAEACGPIFIVKLGVHQALVVSDAEIVKECFTKNDMVFATRPKSLVVELVGYNYAMFGLAPYGDYWRTMRKMVMIEVLSQRRVEMLSSIRVPEVRTSMKHTCEAWVRNKESTGSNKLQVELKKLFENFQLNIITRTISGKRFSPGDKEGTRVLAVARKFLEFLGTFVVSDFLPYAKCLDLGGYQKEMKKTAKEIDNMFEGWLEEHRKQRESGEHQGESEHDFMNVFISILEGASREEFTGFDHNTMIKATSLIVPEEAVPEQQVPPNEGLVQEPTASHADSSSSVQMYEAEKPEPSTARKRNASDGNGEGSSRKRRLIGEEGFFEDEEASLPFRRRSVFLLPNAPVCRGGWLRRAKDAEIAVCRRNWRRRVAKRSHHKSP</sequence>
<keyword evidence="10" id="KW-0472">Membrane</keyword>
<dbReference type="InterPro" id="IPR001128">
    <property type="entry name" value="Cyt_P450"/>
</dbReference>
<evidence type="ECO:0000256" key="6">
    <source>
        <dbReference type="ARBA" id="ARBA00022989"/>
    </source>
</evidence>
<dbReference type="Proteomes" id="UP000245207">
    <property type="component" value="Unassembled WGS sequence"/>
</dbReference>
<keyword evidence="9" id="KW-0503">Monooxygenase</keyword>
<dbReference type="GO" id="GO:0005506">
    <property type="term" value="F:iron ion binding"/>
    <property type="evidence" value="ECO:0007669"/>
    <property type="project" value="InterPro"/>
</dbReference>
<dbReference type="InterPro" id="IPR050651">
    <property type="entry name" value="Plant_Cytochrome_P450_Monoox"/>
</dbReference>
<dbReference type="GO" id="GO:0020037">
    <property type="term" value="F:heme binding"/>
    <property type="evidence" value="ECO:0007669"/>
    <property type="project" value="InterPro"/>
</dbReference>
<dbReference type="STRING" id="35608.A0A2U1LLG5"/>
<evidence type="ECO:0000256" key="7">
    <source>
        <dbReference type="ARBA" id="ARBA00023002"/>
    </source>
</evidence>
<dbReference type="Pfam" id="PF00067">
    <property type="entry name" value="p450"/>
    <property type="match status" value="1"/>
</dbReference>
<feature type="compositionally biased region" description="Polar residues" evidence="11">
    <location>
        <begin position="274"/>
        <end position="286"/>
    </location>
</feature>
<dbReference type="GO" id="GO:0016020">
    <property type="term" value="C:membrane"/>
    <property type="evidence" value="ECO:0007669"/>
    <property type="project" value="UniProtKB-SubCell"/>
</dbReference>
<keyword evidence="8" id="KW-0408">Iron</keyword>
<keyword evidence="7" id="KW-0560">Oxidoreductase</keyword>
<keyword evidence="3" id="KW-0349">Heme</keyword>
<dbReference type="OrthoDB" id="2789670at2759"/>
<evidence type="ECO:0000256" key="1">
    <source>
        <dbReference type="ARBA" id="ARBA00001971"/>
    </source>
</evidence>
<evidence type="ECO:0000313" key="13">
    <source>
        <dbReference type="Proteomes" id="UP000245207"/>
    </source>
</evidence>
<evidence type="ECO:0000256" key="3">
    <source>
        <dbReference type="ARBA" id="ARBA00022617"/>
    </source>
</evidence>
<evidence type="ECO:0000256" key="10">
    <source>
        <dbReference type="ARBA" id="ARBA00023136"/>
    </source>
</evidence>
<dbReference type="PANTHER" id="PTHR47947:SF26">
    <property type="entry name" value="CYTOCHROME P450"/>
    <property type="match status" value="1"/>
</dbReference>
<dbReference type="InterPro" id="IPR002401">
    <property type="entry name" value="Cyt_P450_E_grp-I"/>
</dbReference>
<evidence type="ECO:0000256" key="5">
    <source>
        <dbReference type="ARBA" id="ARBA00022723"/>
    </source>
</evidence>
<feature type="region of interest" description="Disordered" evidence="11">
    <location>
        <begin position="260"/>
        <end position="315"/>
    </location>
</feature>
<dbReference type="EMBL" id="PKPP01008764">
    <property type="protein sequence ID" value="PWA49832.1"/>
    <property type="molecule type" value="Genomic_DNA"/>
</dbReference>